<dbReference type="AlphaFoldDB" id="A0A9N9CYP4"/>
<sequence>MPKSKINHGPCSIYNCDKSSKDFRCLSSLAIKKASIKGNLRSYPYLLPGYQFCSPHYTVIVENQLPTPAPAQNESYNEASTPTLPINLLLEDKK</sequence>
<proteinExistence type="predicted"/>
<keyword evidence="2" id="KW-1185">Reference proteome</keyword>
<dbReference type="OrthoDB" id="2439320at2759"/>
<dbReference type="EMBL" id="CAJVPY010004426">
    <property type="protein sequence ID" value="CAG8618886.1"/>
    <property type="molecule type" value="Genomic_DNA"/>
</dbReference>
<accession>A0A9N9CYP4</accession>
<gene>
    <name evidence="1" type="ORF">DERYTH_LOCUS8532</name>
</gene>
<protein>
    <submittedName>
        <fullName evidence="1">15924_t:CDS:1</fullName>
    </submittedName>
</protein>
<evidence type="ECO:0000313" key="1">
    <source>
        <dbReference type="EMBL" id="CAG8618886.1"/>
    </source>
</evidence>
<reference evidence="1" key="1">
    <citation type="submission" date="2021-06" db="EMBL/GenBank/DDBJ databases">
        <authorList>
            <person name="Kallberg Y."/>
            <person name="Tangrot J."/>
            <person name="Rosling A."/>
        </authorList>
    </citation>
    <scope>NUCLEOTIDE SEQUENCE</scope>
    <source>
        <strain evidence="1">MA453B</strain>
    </source>
</reference>
<name>A0A9N9CYP4_9GLOM</name>
<organism evidence="1 2">
    <name type="scientific">Dentiscutata erythropus</name>
    <dbReference type="NCBI Taxonomy" id="1348616"/>
    <lineage>
        <taxon>Eukaryota</taxon>
        <taxon>Fungi</taxon>
        <taxon>Fungi incertae sedis</taxon>
        <taxon>Mucoromycota</taxon>
        <taxon>Glomeromycotina</taxon>
        <taxon>Glomeromycetes</taxon>
        <taxon>Diversisporales</taxon>
        <taxon>Gigasporaceae</taxon>
        <taxon>Dentiscutata</taxon>
    </lineage>
</organism>
<feature type="non-terminal residue" evidence="1">
    <location>
        <position position="1"/>
    </location>
</feature>
<evidence type="ECO:0000313" key="2">
    <source>
        <dbReference type="Proteomes" id="UP000789405"/>
    </source>
</evidence>
<comment type="caution">
    <text evidence="1">The sequence shown here is derived from an EMBL/GenBank/DDBJ whole genome shotgun (WGS) entry which is preliminary data.</text>
</comment>
<dbReference type="Proteomes" id="UP000789405">
    <property type="component" value="Unassembled WGS sequence"/>
</dbReference>